<dbReference type="PANTHER" id="PTHR23131">
    <property type="entry name" value="ENDORIBONUCLEASE LACTB2"/>
    <property type="match status" value="1"/>
</dbReference>
<dbReference type="AlphaFoldDB" id="A0A1H3WND1"/>
<dbReference type="InterPro" id="IPR001279">
    <property type="entry name" value="Metallo-B-lactamas"/>
</dbReference>
<reference evidence="2 3" key="1">
    <citation type="submission" date="2016-10" db="EMBL/GenBank/DDBJ databases">
        <authorList>
            <person name="de Groot N.N."/>
        </authorList>
    </citation>
    <scope>NUCLEOTIDE SEQUENCE [LARGE SCALE GENOMIC DNA]</scope>
    <source>
        <strain evidence="2 3">CGMCC 1.8712</strain>
    </source>
</reference>
<dbReference type="EMBL" id="FNQT01000001">
    <property type="protein sequence ID" value="SDZ88655.1"/>
    <property type="molecule type" value="Genomic_DNA"/>
</dbReference>
<dbReference type="SUPFAM" id="SSF56281">
    <property type="entry name" value="Metallo-hydrolase/oxidoreductase"/>
    <property type="match status" value="1"/>
</dbReference>
<dbReference type="Pfam" id="PF00753">
    <property type="entry name" value="Lactamase_B"/>
    <property type="match status" value="1"/>
</dbReference>
<proteinExistence type="predicted"/>
<sequence length="260" mass="27348">MSGRAVRRVSVPTETTAPGGATNAYLVEADAGTILVDPAGRIDALDAAVAEGSVDHVLVTHAHPDHVGGVAAYAAETGATVWARRGREARFEAATGVAPDRTFAEGERVAGATVLDTPGHAPDHVVIETPDGILAGDLVRATGSVAVAAPKGDVRAYLVALRRLLARDPPRLYPGHGPVVDDPRATIRRLYDHRLDRERRIERAVREGAASVDAVLDAAYDRDLSGVRSLAAATVRAHLDKLALEGRIRIDAETGRLDPA</sequence>
<dbReference type="STRING" id="555874.SAMN04488065_1010"/>
<organism evidence="2 3">
    <name type="scientific">Haloplanus vescus</name>
    <dbReference type="NCBI Taxonomy" id="555874"/>
    <lineage>
        <taxon>Archaea</taxon>
        <taxon>Methanobacteriati</taxon>
        <taxon>Methanobacteriota</taxon>
        <taxon>Stenosarchaea group</taxon>
        <taxon>Halobacteria</taxon>
        <taxon>Halobacteriales</taxon>
        <taxon>Haloferacaceae</taxon>
        <taxon>Haloplanus</taxon>
    </lineage>
</organism>
<evidence type="ECO:0000259" key="1">
    <source>
        <dbReference type="SMART" id="SM00849"/>
    </source>
</evidence>
<dbReference type="Gene3D" id="1.10.10.10">
    <property type="entry name" value="Winged helix-like DNA-binding domain superfamily/Winged helix DNA-binding domain"/>
    <property type="match status" value="1"/>
</dbReference>
<evidence type="ECO:0000313" key="3">
    <source>
        <dbReference type="Proteomes" id="UP000236755"/>
    </source>
</evidence>
<dbReference type="OrthoDB" id="6433at2157"/>
<dbReference type="PANTHER" id="PTHR23131:SF0">
    <property type="entry name" value="ENDORIBONUCLEASE LACTB2"/>
    <property type="match status" value="1"/>
</dbReference>
<dbReference type="SMART" id="SM00849">
    <property type="entry name" value="Lactamase_B"/>
    <property type="match status" value="1"/>
</dbReference>
<dbReference type="InterPro" id="IPR036866">
    <property type="entry name" value="RibonucZ/Hydroxyglut_hydro"/>
</dbReference>
<evidence type="ECO:0000313" key="2">
    <source>
        <dbReference type="EMBL" id="SDZ88655.1"/>
    </source>
</evidence>
<accession>A0A1H3WND1</accession>
<name>A0A1H3WND1_9EURY</name>
<feature type="domain" description="Metallo-beta-lactamase" evidence="1">
    <location>
        <begin position="21"/>
        <end position="176"/>
    </location>
</feature>
<gene>
    <name evidence="2" type="ORF">SAMN04488065_1010</name>
</gene>
<dbReference type="InterPro" id="IPR036388">
    <property type="entry name" value="WH-like_DNA-bd_sf"/>
</dbReference>
<keyword evidence="3" id="KW-1185">Reference proteome</keyword>
<dbReference type="Proteomes" id="UP000236755">
    <property type="component" value="Unassembled WGS sequence"/>
</dbReference>
<dbReference type="InterPro" id="IPR050662">
    <property type="entry name" value="Sec-metab_biosynth-thioest"/>
</dbReference>
<dbReference type="Gene3D" id="3.60.15.10">
    <property type="entry name" value="Ribonuclease Z/Hydroxyacylglutathione hydrolase-like"/>
    <property type="match status" value="1"/>
</dbReference>
<protein>
    <submittedName>
        <fullName evidence="2">Glyoxylase, beta-lactamase superfamily II</fullName>
    </submittedName>
</protein>